<gene>
    <name evidence="3" type="ORF">SAMN04487949_1765</name>
</gene>
<name>A0A1G9TGJ3_9EURY</name>
<keyword evidence="2" id="KW-1133">Transmembrane helix</keyword>
<keyword evidence="2" id="KW-0472">Membrane</keyword>
<dbReference type="RefSeq" id="WP_170830592.1">
    <property type="nucleotide sequence ID" value="NZ_FNHL01000002.1"/>
</dbReference>
<feature type="transmembrane region" description="Helical" evidence="2">
    <location>
        <begin position="6"/>
        <end position="24"/>
    </location>
</feature>
<evidence type="ECO:0000313" key="4">
    <source>
        <dbReference type="Proteomes" id="UP000199451"/>
    </source>
</evidence>
<dbReference type="STRING" id="660521.SAMN04487949_1765"/>
<dbReference type="Proteomes" id="UP000199451">
    <property type="component" value="Unassembled WGS sequence"/>
</dbReference>
<dbReference type="AlphaFoldDB" id="A0A1G9TGJ3"/>
<dbReference type="EMBL" id="FNHL01000002">
    <property type="protein sequence ID" value="SDM46837.1"/>
    <property type="molecule type" value="Genomic_DNA"/>
</dbReference>
<evidence type="ECO:0000256" key="1">
    <source>
        <dbReference type="SAM" id="MobiDB-lite"/>
    </source>
</evidence>
<accession>A0A1G9TGJ3</accession>
<keyword evidence="4" id="KW-1185">Reference proteome</keyword>
<keyword evidence="2" id="KW-0812">Transmembrane</keyword>
<evidence type="ECO:0000256" key="2">
    <source>
        <dbReference type="SAM" id="Phobius"/>
    </source>
</evidence>
<protein>
    <submittedName>
        <fullName evidence="3">Uncharacterized protein</fullName>
    </submittedName>
</protein>
<proteinExistence type="predicted"/>
<sequence length="48" mass="5442">MTDLDVLALLVLGSFALLVGVQLLREMRPSTRDYPTNHESRTKNEANR</sequence>
<reference evidence="4" key="1">
    <citation type="submission" date="2016-10" db="EMBL/GenBank/DDBJ databases">
        <authorList>
            <person name="Varghese N."/>
            <person name="Submissions S."/>
        </authorList>
    </citation>
    <scope>NUCLEOTIDE SEQUENCE [LARGE SCALE GENOMIC DNA]</scope>
    <source>
        <strain evidence="4">CGMCC 1.10119</strain>
    </source>
</reference>
<evidence type="ECO:0000313" key="3">
    <source>
        <dbReference type="EMBL" id="SDM46837.1"/>
    </source>
</evidence>
<organism evidence="3 4">
    <name type="scientific">Halogranum gelatinilyticum</name>
    <dbReference type="NCBI Taxonomy" id="660521"/>
    <lineage>
        <taxon>Archaea</taxon>
        <taxon>Methanobacteriati</taxon>
        <taxon>Methanobacteriota</taxon>
        <taxon>Stenosarchaea group</taxon>
        <taxon>Halobacteria</taxon>
        <taxon>Halobacteriales</taxon>
        <taxon>Haloferacaceae</taxon>
    </lineage>
</organism>
<feature type="region of interest" description="Disordered" evidence="1">
    <location>
        <begin position="28"/>
        <end position="48"/>
    </location>
</feature>